<dbReference type="Proteomes" id="UP001595478">
    <property type="component" value="Unassembled WGS sequence"/>
</dbReference>
<keyword evidence="2" id="KW-1185">Reference proteome</keyword>
<comment type="caution">
    <text evidence="1">The sequence shown here is derived from an EMBL/GenBank/DDBJ whole genome shotgun (WGS) entry which is preliminary data.</text>
</comment>
<reference evidence="2" key="1">
    <citation type="journal article" date="2019" name="Int. J. Syst. Evol. Microbiol.">
        <title>The Global Catalogue of Microorganisms (GCM) 10K type strain sequencing project: providing services to taxonomists for standard genome sequencing and annotation.</title>
        <authorList>
            <consortium name="The Broad Institute Genomics Platform"/>
            <consortium name="The Broad Institute Genome Sequencing Center for Infectious Disease"/>
            <person name="Wu L."/>
            <person name="Ma J."/>
        </authorList>
    </citation>
    <scope>NUCLEOTIDE SEQUENCE [LARGE SCALE GENOMIC DNA]</scope>
    <source>
        <strain evidence="2">KCTC 52473</strain>
    </source>
</reference>
<accession>A0ABV7FQ67</accession>
<evidence type="ECO:0000313" key="1">
    <source>
        <dbReference type="EMBL" id="MFC3122477.1"/>
    </source>
</evidence>
<evidence type="ECO:0000313" key="2">
    <source>
        <dbReference type="Proteomes" id="UP001595478"/>
    </source>
</evidence>
<name>A0ABV7FQ67_9ALTE</name>
<organism evidence="1 2">
    <name type="scientific">Agaribacter flavus</name>
    <dbReference type="NCBI Taxonomy" id="1902781"/>
    <lineage>
        <taxon>Bacteria</taxon>
        <taxon>Pseudomonadati</taxon>
        <taxon>Pseudomonadota</taxon>
        <taxon>Gammaproteobacteria</taxon>
        <taxon>Alteromonadales</taxon>
        <taxon>Alteromonadaceae</taxon>
        <taxon>Agaribacter</taxon>
    </lineage>
</organism>
<dbReference type="InterPro" id="IPR009959">
    <property type="entry name" value="Cyclase_SnoaL-like"/>
</dbReference>
<proteinExistence type="predicted"/>
<dbReference type="PANTHER" id="PTHR38436:SF1">
    <property type="entry name" value="ESTER CYCLASE"/>
    <property type="match status" value="1"/>
</dbReference>
<dbReference type="PANTHER" id="PTHR38436">
    <property type="entry name" value="POLYKETIDE CYCLASE SNOAL-LIKE DOMAIN"/>
    <property type="match status" value="1"/>
</dbReference>
<dbReference type="SUPFAM" id="SSF54427">
    <property type="entry name" value="NTF2-like"/>
    <property type="match status" value="2"/>
</dbReference>
<dbReference type="Gene3D" id="3.10.450.50">
    <property type="match status" value="2"/>
</dbReference>
<dbReference type="RefSeq" id="WP_376920610.1">
    <property type="nucleotide sequence ID" value="NZ_JBHRSW010000023.1"/>
</dbReference>
<protein>
    <submittedName>
        <fullName evidence="1">Nuclear transport factor 2 family protein</fullName>
    </submittedName>
</protein>
<dbReference type="EMBL" id="JBHRSW010000023">
    <property type="protein sequence ID" value="MFC3122477.1"/>
    <property type="molecule type" value="Genomic_DNA"/>
</dbReference>
<dbReference type="InterPro" id="IPR032710">
    <property type="entry name" value="NTF2-like_dom_sf"/>
</dbReference>
<gene>
    <name evidence="1" type="ORF">ACFOHL_12680</name>
</gene>
<sequence length="338" mass="38997">MANFQREKSLINNYLNKLEQAPSHAIESIFDEFVSDEFECFAVYPFNQMSSKKEAIDKVWMPLHKAFCRLQRRQDIFMAGRNEYDGKVWVMSMGHFLGLFDRDWLNIRATQKMTMLRYAEFFCIENDKILKSGLFFDIIGFMQMVGMNPLPPTTGNYFVYPGPRKHNGILTEVQSPEAGVKTLKLVEAMIDDLSTLNITANDNYPPAILAKTWHEDMEWYGPAGIGASYTITRYQQQHSYPFRQQLKDKKFNGHVCRIAEGEFACFFGWPNLTNTSTGGFLGLPGGSQPADMRVADIYSREDDKLKENWVLIDIPYWLKQQGLDIIERTTSILNPIKQ</sequence>